<evidence type="ECO:0000259" key="1">
    <source>
        <dbReference type="PROSITE" id="PS51464"/>
    </source>
</evidence>
<dbReference type="InterPro" id="IPR050099">
    <property type="entry name" value="SIS_GmhA/DiaA_subfam"/>
</dbReference>
<dbReference type="RefSeq" id="WP_201372017.1">
    <property type="nucleotide sequence ID" value="NZ_BNJG01000001.1"/>
</dbReference>
<dbReference type="InterPro" id="IPR001347">
    <property type="entry name" value="SIS_dom"/>
</dbReference>
<protein>
    <submittedName>
        <fullName evidence="2">Phosphoheptose isomerase</fullName>
    </submittedName>
</protein>
<dbReference type="SUPFAM" id="SSF53697">
    <property type="entry name" value="SIS domain"/>
    <property type="match status" value="1"/>
</dbReference>
<dbReference type="GO" id="GO:0016853">
    <property type="term" value="F:isomerase activity"/>
    <property type="evidence" value="ECO:0007669"/>
    <property type="project" value="UniProtKB-KW"/>
</dbReference>
<feature type="domain" description="SIS" evidence="1">
    <location>
        <begin position="65"/>
        <end position="222"/>
    </location>
</feature>
<dbReference type="Proteomes" id="UP000654345">
    <property type="component" value="Unassembled WGS sequence"/>
</dbReference>
<name>A0ABQ3US59_9CHLR</name>
<evidence type="ECO:0000313" key="2">
    <source>
        <dbReference type="EMBL" id="GHO55427.1"/>
    </source>
</evidence>
<dbReference type="PROSITE" id="PS51464">
    <property type="entry name" value="SIS"/>
    <property type="match status" value="1"/>
</dbReference>
<sequence length="236" mass="25289">MSEAQGSEYDKLFYPFLFEGGKADVAEVLAEVRHSTLEKCHEVVALRRATLAGFEEQIIAAGEAMTHAFANGALLLAFGNGGSATDAQDIVAELLDPPFPGGRPLPAISLTNDIAVVTAVGNDVGYENVFLRQVIAFGHPGDIALGVSTSGNSANVLLALEQAKKQQMLTIGLTGYEGGKMLRSKALDYCINSPSDHIPRIQEAQATVYHALLEIIHVLLSEQQQKEQANGHEIHR</sequence>
<keyword evidence="3" id="KW-1185">Reference proteome</keyword>
<dbReference type="PANTHER" id="PTHR30390">
    <property type="entry name" value="SEDOHEPTULOSE 7-PHOSPHATE ISOMERASE / DNAA INITIATOR-ASSOCIATING FACTOR FOR REPLICATION INITIATION"/>
    <property type="match status" value="1"/>
</dbReference>
<dbReference type="InterPro" id="IPR035461">
    <property type="entry name" value="GmhA/DiaA"/>
</dbReference>
<comment type="caution">
    <text evidence="2">The sequence shown here is derived from an EMBL/GenBank/DDBJ whole genome shotgun (WGS) entry which is preliminary data.</text>
</comment>
<evidence type="ECO:0000313" key="3">
    <source>
        <dbReference type="Proteomes" id="UP000654345"/>
    </source>
</evidence>
<proteinExistence type="predicted"/>
<dbReference type="InterPro" id="IPR046348">
    <property type="entry name" value="SIS_dom_sf"/>
</dbReference>
<dbReference type="Pfam" id="PF13580">
    <property type="entry name" value="SIS_2"/>
    <property type="match status" value="1"/>
</dbReference>
<gene>
    <name evidence="2" type="primary">gmhA_1</name>
    <name evidence="2" type="ORF">KSB_39020</name>
</gene>
<reference evidence="2 3" key="1">
    <citation type="journal article" date="2021" name="Int. J. Syst. Evol. Microbiol.">
        <title>Reticulibacter mediterranei gen. nov., sp. nov., within the new family Reticulibacteraceae fam. nov., and Ktedonospora formicarum gen. nov., sp. nov., Ktedonobacter robiniae sp. nov., Dictyobacter formicarum sp. nov. and Dictyobacter arantiisoli sp. nov., belonging to the class Ktedonobacteria.</title>
        <authorList>
            <person name="Yabe S."/>
            <person name="Zheng Y."/>
            <person name="Wang C.M."/>
            <person name="Sakai Y."/>
            <person name="Abe K."/>
            <person name="Yokota A."/>
            <person name="Donadio S."/>
            <person name="Cavaletti L."/>
            <person name="Monciardini P."/>
        </authorList>
    </citation>
    <scope>NUCLEOTIDE SEQUENCE [LARGE SCALE GENOMIC DNA]</scope>
    <source>
        <strain evidence="2 3">SOSP1-30</strain>
    </source>
</reference>
<accession>A0ABQ3US59</accession>
<dbReference type="Gene3D" id="3.40.50.10490">
    <property type="entry name" value="Glucose-6-phosphate isomerase like protein, domain 1"/>
    <property type="match status" value="1"/>
</dbReference>
<keyword evidence="2" id="KW-0413">Isomerase</keyword>
<dbReference type="EMBL" id="BNJG01000001">
    <property type="protein sequence ID" value="GHO55427.1"/>
    <property type="molecule type" value="Genomic_DNA"/>
</dbReference>
<organism evidence="2 3">
    <name type="scientific">Ktedonobacter robiniae</name>
    <dbReference type="NCBI Taxonomy" id="2778365"/>
    <lineage>
        <taxon>Bacteria</taxon>
        <taxon>Bacillati</taxon>
        <taxon>Chloroflexota</taxon>
        <taxon>Ktedonobacteria</taxon>
        <taxon>Ktedonobacterales</taxon>
        <taxon>Ktedonobacteraceae</taxon>
        <taxon>Ktedonobacter</taxon>
    </lineage>
</organism>
<dbReference type="CDD" id="cd05006">
    <property type="entry name" value="SIS_GmhA"/>
    <property type="match status" value="1"/>
</dbReference>